<accession>A0A0N5ASW8</accession>
<sequence length="75" mass="8971">MVSSNHHYLANVPRTMNIRVRCRMLCLTALDKVKDESANNIRDYRRYLQSRDLARQLMDYFRIKESGPSYDTLLF</sequence>
<proteinExistence type="predicted"/>
<dbReference type="Proteomes" id="UP000046393">
    <property type="component" value="Unplaced"/>
</dbReference>
<reference evidence="2" key="1">
    <citation type="submission" date="2017-02" db="UniProtKB">
        <authorList>
            <consortium name="WormBaseParasite"/>
        </authorList>
    </citation>
    <scope>IDENTIFICATION</scope>
</reference>
<evidence type="ECO:0000313" key="2">
    <source>
        <dbReference type="WBParaSite" id="SMUV_0000790201-mRNA-1"/>
    </source>
</evidence>
<dbReference type="AlphaFoldDB" id="A0A0N5ASW8"/>
<protein>
    <submittedName>
        <fullName evidence="2">Helitron_like_N domain-containing protein</fullName>
    </submittedName>
</protein>
<name>A0A0N5ASW8_9BILA</name>
<evidence type="ECO:0000313" key="1">
    <source>
        <dbReference type="Proteomes" id="UP000046393"/>
    </source>
</evidence>
<keyword evidence="1" id="KW-1185">Reference proteome</keyword>
<dbReference type="WBParaSite" id="SMUV_0000790201-mRNA-1">
    <property type="protein sequence ID" value="SMUV_0000790201-mRNA-1"/>
    <property type="gene ID" value="SMUV_0000790201"/>
</dbReference>
<organism evidence="1 2">
    <name type="scientific">Syphacia muris</name>
    <dbReference type="NCBI Taxonomy" id="451379"/>
    <lineage>
        <taxon>Eukaryota</taxon>
        <taxon>Metazoa</taxon>
        <taxon>Ecdysozoa</taxon>
        <taxon>Nematoda</taxon>
        <taxon>Chromadorea</taxon>
        <taxon>Rhabditida</taxon>
        <taxon>Spirurina</taxon>
        <taxon>Oxyuridomorpha</taxon>
        <taxon>Oxyuroidea</taxon>
        <taxon>Oxyuridae</taxon>
        <taxon>Syphacia</taxon>
    </lineage>
</organism>